<dbReference type="AlphaFoldDB" id="A0A927I0J2"/>
<sequence length="270" mass="30260">MISGPSPEQRRELGDFVRTLRERLKPSGIGLPDGGRRRTPGLRREEVAQLCGLSVTWYTWLEQGREMALSPLALARFAGALRLGRAERAYLFELAGRRDPEQGDSESHAVPPDVLACVGLIAAPAYVLDRGWTALAWNEPASRLFRGWLDDDADRNLLNFIFLAPAAPALICDFENRARRVVAEFRADVSAHLNEPSIRKRIEELSERSEAFARYWRERVVLEREGGERTFNHPAQGRLAYHQVSFTVASQPELKLSMLVPAEGTTADAL</sequence>
<protein>
    <submittedName>
        <fullName evidence="2">Helix-turn-helix domain-containing protein</fullName>
    </submittedName>
</protein>
<dbReference type="Pfam" id="PF13560">
    <property type="entry name" value="HTH_31"/>
    <property type="match status" value="1"/>
</dbReference>
<evidence type="ECO:0000313" key="3">
    <source>
        <dbReference type="Proteomes" id="UP000619295"/>
    </source>
</evidence>
<dbReference type="CDD" id="cd00093">
    <property type="entry name" value="HTH_XRE"/>
    <property type="match status" value="1"/>
</dbReference>
<dbReference type="RefSeq" id="WP_191125671.1">
    <property type="nucleotide sequence ID" value="NZ_JACXWY010000022.1"/>
</dbReference>
<dbReference type="Proteomes" id="UP000619295">
    <property type="component" value="Unassembled WGS sequence"/>
</dbReference>
<dbReference type="InterPro" id="IPR010982">
    <property type="entry name" value="Lambda_DNA-bd_dom_sf"/>
</dbReference>
<comment type="caution">
    <text evidence="2">The sequence shown here is derived from an EMBL/GenBank/DDBJ whole genome shotgun (WGS) entry which is preliminary data.</text>
</comment>
<organism evidence="2 3">
    <name type="scientific">Bosea spartocytisi</name>
    <dbReference type="NCBI Taxonomy" id="2773451"/>
    <lineage>
        <taxon>Bacteria</taxon>
        <taxon>Pseudomonadati</taxon>
        <taxon>Pseudomonadota</taxon>
        <taxon>Alphaproteobacteria</taxon>
        <taxon>Hyphomicrobiales</taxon>
        <taxon>Boseaceae</taxon>
        <taxon>Bosea</taxon>
    </lineage>
</organism>
<dbReference type="EMBL" id="JACXWY010000022">
    <property type="protein sequence ID" value="MBD3848740.1"/>
    <property type="molecule type" value="Genomic_DNA"/>
</dbReference>
<dbReference type="Gene3D" id="1.10.260.40">
    <property type="entry name" value="lambda repressor-like DNA-binding domains"/>
    <property type="match status" value="1"/>
</dbReference>
<keyword evidence="3" id="KW-1185">Reference proteome</keyword>
<dbReference type="Gene3D" id="3.30.450.180">
    <property type="match status" value="1"/>
</dbReference>
<reference evidence="2" key="1">
    <citation type="submission" date="2020-09" db="EMBL/GenBank/DDBJ databases">
        <title>Bosea spartocytisi sp. nov. a root nodule endophyte of Spartocytisus supranubius in the high mountain ecosystem fo the Teide National Park (Canary Islands, Spain).</title>
        <authorList>
            <person name="Pulido-Suarez L."/>
            <person name="Peix A."/>
            <person name="Igual J.M."/>
            <person name="Socas-Perez N."/>
            <person name="Velazquez E."/>
            <person name="Flores-Felix J.D."/>
            <person name="Leon-Barrios M."/>
        </authorList>
    </citation>
    <scope>NUCLEOTIDE SEQUENCE</scope>
    <source>
        <strain evidence="2">SSUT16</strain>
    </source>
</reference>
<proteinExistence type="predicted"/>
<dbReference type="InterPro" id="IPR001387">
    <property type="entry name" value="Cro/C1-type_HTH"/>
</dbReference>
<dbReference type="SMART" id="SM00530">
    <property type="entry name" value="HTH_XRE"/>
    <property type="match status" value="1"/>
</dbReference>
<dbReference type="PANTHER" id="PTHR35010">
    <property type="entry name" value="BLL4672 PROTEIN-RELATED"/>
    <property type="match status" value="1"/>
</dbReference>
<evidence type="ECO:0000259" key="1">
    <source>
        <dbReference type="SMART" id="SM00530"/>
    </source>
</evidence>
<gene>
    <name evidence="2" type="ORF">IED13_23845</name>
</gene>
<name>A0A927I0J2_9HYPH</name>
<dbReference type="Pfam" id="PF17765">
    <property type="entry name" value="MLTR_LBD"/>
    <property type="match status" value="1"/>
</dbReference>
<dbReference type="GO" id="GO:0003677">
    <property type="term" value="F:DNA binding"/>
    <property type="evidence" value="ECO:0007669"/>
    <property type="project" value="InterPro"/>
</dbReference>
<dbReference type="PANTHER" id="PTHR35010:SF2">
    <property type="entry name" value="BLL4672 PROTEIN"/>
    <property type="match status" value="1"/>
</dbReference>
<dbReference type="SUPFAM" id="SSF47413">
    <property type="entry name" value="lambda repressor-like DNA-binding domains"/>
    <property type="match status" value="1"/>
</dbReference>
<dbReference type="InterPro" id="IPR041413">
    <property type="entry name" value="MLTR_LBD"/>
</dbReference>
<evidence type="ECO:0000313" key="2">
    <source>
        <dbReference type="EMBL" id="MBD3848740.1"/>
    </source>
</evidence>
<accession>A0A927I0J2</accession>
<feature type="domain" description="HTH cro/C1-type" evidence="1">
    <location>
        <begin position="16"/>
        <end position="88"/>
    </location>
</feature>